<feature type="domain" description="Mechanosensitive ion channel MscS C-terminal" evidence="10">
    <location>
        <begin position="654"/>
        <end position="736"/>
    </location>
</feature>
<feature type="transmembrane region" description="Helical" evidence="7">
    <location>
        <begin position="196"/>
        <end position="215"/>
    </location>
</feature>
<dbReference type="Pfam" id="PF00924">
    <property type="entry name" value="MS_channel_2nd"/>
    <property type="match status" value="1"/>
</dbReference>
<dbReference type="GO" id="GO:0008381">
    <property type="term" value="F:mechanosensitive monoatomic ion channel activity"/>
    <property type="evidence" value="ECO:0007669"/>
    <property type="project" value="UniProtKB-ARBA"/>
</dbReference>
<feature type="transmembrane region" description="Helical" evidence="7">
    <location>
        <begin position="397"/>
        <end position="422"/>
    </location>
</feature>
<dbReference type="PANTHER" id="PTHR30347:SF1">
    <property type="entry name" value="MECHANOSENSITIVE CHANNEL MSCK"/>
    <property type="match status" value="1"/>
</dbReference>
<accession>A0AB33Z5D4</accession>
<feature type="transmembrane region" description="Helical" evidence="7">
    <location>
        <begin position="235"/>
        <end position="258"/>
    </location>
</feature>
<evidence type="ECO:0000256" key="1">
    <source>
        <dbReference type="ARBA" id="ARBA00004651"/>
    </source>
</evidence>
<dbReference type="GO" id="GO:0005886">
    <property type="term" value="C:plasma membrane"/>
    <property type="evidence" value="ECO:0007669"/>
    <property type="project" value="UniProtKB-SubCell"/>
</dbReference>
<dbReference type="InterPro" id="IPR011014">
    <property type="entry name" value="MscS_channel_TM-2"/>
</dbReference>
<keyword evidence="4 7" id="KW-0812">Transmembrane</keyword>
<feature type="transmembrane region" description="Helical" evidence="7">
    <location>
        <begin position="486"/>
        <end position="513"/>
    </location>
</feature>
<feature type="chain" id="PRO_5044284188" description="Small-conductance mechanosensitive channel" evidence="8">
    <location>
        <begin position="24"/>
        <end position="758"/>
    </location>
</feature>
<dbReference type="InterPro" id="IPR006686">
    <property type="entry name" value="MscS_channel_CS"/>
</dbReference>
<keyword evidence="3" id="KW-1003">Cell membrane</keyword>
<evidence type="ECO:0000256" key="2">
    <source>
        <dbReference type="ARBA" id="ARBA00008017"/>
    </source>
</evidence>
<feature type="transmembrane region" description="Helical" evidence="7">
    <location>
        <begin position="270"/>
        <end position="289"/>
    </location>
</feature>
<keyword evidence="5 7" id="KW-1133">Transmembrane helix</keyword>
<dbReference type="InterPro" id="IPR049278">
    <property type="entry name" value="MS_channel_C"/>
</dbReference>
<organism evidence="11 12">
    <name type="scientific">Cycloclasticus pugetii</name>
    <dbReference type="NCBI Taxonomy" id="34068"/>
    <lineage>
        <taxon>Bacteria</taxon>
        <taxon>Pseudomonadati</taxon>
        <taxon>Pseudomonadota</taxon>
        <taxon>Gammaproteobacteria</taxon>
        <taxon>Thiotrichales</taxon>
        <taxon>Piscirickettsiaceae</taxon>
        <taxon>Cycloclasticus</taxon>
    </lineage>
</organism>
<dbReference type="SUPFAM" id="SSF82689">
    <property type="entry name" value="Mechanosensitive channel protein MscS (YggB), C-terminal domain"/>
    <property type="match status" value="1"/>
</dbReference>
<feature type="transmembrane region" description="Helical" evidence="7">
    <location>
        <begin position="301"/>
        <end position="319"/>
    </location>
</feature>
<dbReference type="Gene3D" id="3.30.70.100">
    <property type="match status" value="1"/>
</dbReference>
<dbReference type="InterPro" id="IPR052702">
    <property type="entry name" value="MscS-like_channel"/>
</dbReference>
<reference evidence="11 12" key="1">
    <citation type="journal article" date="2013" name="Genome Announc.">
        <title>Genome Sequence of the Pyrene- and Fluoranthene-Degrading Bacterium Cycloclasticus sp. Strain PY97M.</title>
        <authorList>
            <person name="Cui Z."/>
            <person name="Xu G."/>
            <person name="Li Q."/>
            <person name="Gao W."/>
            <person name="Zheng L."/>
        </authorList>
    </citation>
    <scope>NUCLEOTIDE SEQUENCE [LARGE SCALE GENOMIC DNA]</scope>
    <source>
        <strain evidence="11 12">PY97M</strain>
    </source>
</reference>
<dbReference type="Proteomes" id="UP000015462">
    <property type="component" value="Unassembled WGS sequence"/>
</dbReference>
<comment type="similarity">
    <text evidence="2">Belongs to the MscS (TC 1.A.23) family.</text>
</comment>
<evidence type="ECO:0000259" key="10">
    <source>
        <dbReference type="Pfam" id="PF21082"/>
    </source>
</evidence>
<comment type="caution">
    <text evidence="11">The sequence shown here is derived from an EMBL/GenBank/DDBJ whole genome shotgun (WGS) entry which is preliminary data.</text>
</comment>
<dbReference type="AlphaFoldDB" id="A0AB33Z5D4"/>
<dbReference type="PROSITE" id="PS01246">
    <property type="entry name" value="UPF0003"/>
    <property type="match status" value="1"/>
</dbReference>
<evidence type="ECO:0000256" key="7">
    <source>
        <dbReference type="SAM" id="Phobius"/>
    </source>
</evidence>
<feature type="transmembrane region" description="Helical" evidence="7">
    <location>
        <begin position="534"/>
        <end position="557"/>
    </location>
</feature>
<feature type="transmembrane region" description="Helical" evidence="7">
    <location>
        <begin position="442"/>
        <end position="466"/>
    </location>
</feature>
<feature type="transmembrane region" description="Helical" evidence="7">
    <location>
        <begin position="371"/>
        <end position="391"/>
    </location>
</feature>
<dbReference type="EMBL" id="ASHL01000001">
    <property type="protein sequence ID" value="EPD14171.1"/>
    <property type="molecule type" value="Genomic_DNA"/>
</dbReference>
<dbReference type="SUPFAM" id="SSF50182">
    <property type="entry name" value="Sm-like ribonucleoproteins"/>
    <property type="match status" value="1"/>
</dbReference>
<evidence type="ECO:0000256" key="6">
    <source>
        <dbReference type="ARBA" id="ARBA00023136"/>
    </source>
</evidence>
<feature type="transmembrane region" description="Helical" evidence="7">
    <location>
        <begin position="339"/>
        <end position="359"/>
    </location>
</feature>
<comment type="subcellular location">
    <subcellularLocation>
        <location evidence="1">Cell membrane</location>
        <topology evidence="1">Multi-pass membrane protein</topology>
    </subcellularLocation>
</comment>
<dbReference type="SUPFAM" id="SSF82861">
    <property type="entry name" value="Mechanosensitive channel protein MscS (YggB), transmembrane region"/>
    <property type="match status" value="1"/>
</dbReference>
<dbReference type="Pfam" id="PF21082">
    <property type="entry name" value="MS_channel_3rd"/>
    <property type="match status" value="1"/>
</dbReference>
<dbReference type="RefSeq" id="WP_016389724.1">
    <property type="nucleotide sequence ID" value="NZ_KE646805.1"/>
</dbReference>
<feature type="domain" description="Mechanosensitive ion channel MscS" evidence="9">
    <location>
        <begin position="580"/>
        <end position="646"/>
    </location>
</feature>
<protein>
    <recommendedName>
        <fullName evidence="13">Small-conductance mechanosensitive channel</fullName>
    </recommendedName>
</protein>
<evidence type="ECO:0000259" key="9">
    <source>
        <dbReference type="Pfam" id="PF00924"/>
    </source>
</evidence>
<sequence length="758" mass="85085">MKLLRCFSYLCLVVFNVHSSAVAAQELINQEATKLWLKEKQETIELISQQLADNTIDKARLLELRQTLRSARTELQYKVDVIKPVNNSVQADLADLGAAPDEDVPPEPDNIQKLRAELTNESLIIEGLLTQAEALTSKSSRLLEKITSLRRTLFLDGLFERQMAVFNTTLWKTAEEPFYAQFSNYKGIFYDKTLRSLSVISGCILLVVFLFATLVSKKRLTIKLQNAGREHVFPLVSASLVLPFLAIGLGLLFIYQLFISQGIVTEANHLLIQKVLMLTGFLFAVYLMTGRFLKAALIRSHLRYLICVVALLFAVDTLLLESGKIIGVPIELAVVQSYIVSLTFAFILGLFSLFVLIGPKETKDYFFPRKIFVVFLTISLSIIVFNVFGYAALSRYIFEGFVLIFSLLASILVIRAVIRPYFYRLDKRFSQDNIGEDSEQVIYFWLCLSLDLILFFICLPFVAGIFGTEWQYIQETIKQAFFGFKVGNMTISISNIGVGLLVFLTLLFITRVIQRILDQKILPKTNMDTSVRQSITQVLGYVGLIIALMASISAVGFDLTNLALIAGALSVGIGFGLQSIVSNFVSGLILLFERPIKVGDWLITNSGEGIVKKISVRATVVETFDRTSIIVPNAELISSSVKNWTHADRVGRVIVNVGVSYSSDPQQVRDLLMDMITENKDVLKTPKPTVLFKDFADSALIFEIRFFISNIQEIFPISSQVRFDIWEVFKEAGVEISFPQRDLHIRTAPGLEGVFDGK</sequence>
<dbReference type="Gene3D" id="1.10.287.1260">
    <property type="match status" value="1"/>
</dbReference>
<evidence type="ECO:0000313" key="12">
    <source>
        <dbReference type="Proteomes" id="UP000015462"/>
    </source>
</evidence>
<dbReference type="InterPro" id="IPR006685">
    <property type="entry name" value="MscS_channel_2nd"/>
</dbReference>
<dbReference type="InterPro" id="IPR023408">
    <property type="entry name" value="MscS_beta-dom_sf"/>
</dbReference>
<dbReference type="InterPro" id="IPR011066">
    <property type="entry name" value="MscS_channel_C_sf"/>
</dbReference>
<feature type="transmembrane region" description="Helical" evidence="7">
    <location>
        <begin position="563"/>
        <end position="592"/>
    </location>
</feature>
<evidence type="ECO:0000256" key="3">
    <source>
        <dbReference type="ARBA" id="ARBA00022475"/>
    </source>
</evidence>
<keyword evidence="8" id="KW-0732">Signal</keyword>
<name>A0AB33Z5D4_9GAMM</name>
<dbReference type="PANTHER" id="PTHR30347">
    <property type="entry name" value="POTASSIUM CHANNEL RELATED"/>
    <property type="match status" value="1"/>
</dbReference>
<evidence type="ECO:0000256" key="5">
    <source>
        <dbReference type="ARBA" id="ARBA00022989"/>
    </source>
</evidence>
<proteinExistence type="inferred from homology"/>
<dbReference type="InterPro" id="IPR010920">
    <property type="entry name" value="LSM_dom_sf"/>
</dbReference>
<dbReference type="Gene3D" id="2.30.30.60">
    <property type="match status" value="1"/>
</dbReference>
<evidence type="ECO:0008006" key="13">
    <source>
        <dbReference type="Google" id="ProtNLM"/>
    </source>
</evidence>
<keyword evidence="6 7" id="KW-0472">Membrane</keyword>
<feature type="signal peptide" evidence="8">
    <location>
        <begin position="1"/>
        <end position="23"/>
    </location>
</feature>
<keyword evidence="12" id="KW-1185">Reference proteome</keyword>
<evidence type="ECO:0000256" key="4">
    <source>
        <dbReference type="ARBA" id="ARBA00022692"/>
    </source>
</evidence>
<gene>
    <name evidence="11" type="ORF">L196_01700</name>
</gene>
<evidence type="ECO:0000313" key="11">
    <source>
        <dbReference type="EMBL" id="EPD14171.1"/>
    </source>
</evidence>
<evidence type="ECO:0000256" key="8">
    <source>
        <dbReference type="SAM" id="SignalP"/>
    </source>
</evidence>